<reference evidence="3 6" key="2">
    <citation type="submission" date="2017-11" db="EMBL/GenBank/DDBJ databases">
        <title>Revising the taxonomy of the Acinetobacter lwoffii group: the description of Acinetobacter pseudolwoffii sp. nov. and emended description of Acinetobacter lwoffii.</title>
        <authorList>
            <person name="Nemec A."/>
            <person name="Radolfova-Krizova L."/>
        </authorList>
    </citation>
    <scope>NUCLEOTIDE SEQUENCE [LARGE SCALE GENOMIC DNA]</scope>
    <source>
        <strain evidence="3 6">ANC 5044</strain>
    </source>
</reference>
<proteinExistence type="predicted"/>
<dbReference type="Proteomes" id="UP000242351">
    <property type="component" value="Unassembled WGS sequence"/>
</dbReference>
<evidence type="ECO:0000313" key="6">
    <source>
        <dbReference type="Proteomes" id="UP000243446"/>
    </source>
</evidence>
<reference evidence="2 5" key="3">
    <citation type="submission" date="2017-11" db="EMBL/GenBank/DDBJ databases">
        <authorList>
            <person name="Han C.G."/>
        </authorList>
    </citation>
    <scope>NUCLEOTIDE SEQUENCE [LARGE SCALE GENOMIC DNA]</scope>
    <source>
        <strain evidence="2 5">ANC 5347</strain>
    </source>
</reference>
<dbReference type="Proteomes" id="UP000023774">
    <property type="component" value="Unassembled WGS sequence"/>
</dbReference>
<evidence type="ECO:0000313" key="5">
    <source>
        <dbReference type="Proteomes" id="UP000242351"/>
    </source>
</evidence>
<dbReference type="EMBL" id="PHRG01000001">
    <property type="protein sequence ID" value="PJO76855.1"/>
    <property type="molecule type" value="Genomic_DNA"/>
</dbReference>
<evidence type="ECO:0000313" key="4">
    <source>
        <dbReference type="Proteomes" id="UP000023774"/>
    </source>
</evidence>
<accession>N9M1Q8</accession>
<comment type="caution">
    <text evidence="1">The sequence shown here is derived from an EMBL/GenBank/DDBJ whole genome shotgun (WGS) entry which is preliminary data.</text>
</comment>
<dbReference type="OrthoDB" id="5917469at2"/>
<evidence type="ECO:0000313" key="1">
    <source>
        <dbReference type="EMBL" id="ENW86990.1"/>
    </source>
</evidence>
<protein>
    <submittedName>
        <fullName evidence="1">Uncharacterized protein</fullName>
    </submittedName>
</protein>
<accession>A0A2H9UNC6</accession>
<evidence type="ECO:0000313" key="3">
    <source>
        <dbReference type="EMBL" id="PJO76855.1"/>
    </source>
</evidence>
<name>N9M1Q8_9GAMM</name>
<dbReference type="AlphaFoldDB" id="N9M1Q8"/>
<organism evidence="1 4">
    <name type="scientific">Acinetobacter pseudolwoffii</name>
    <dbReference type="NCBI Taxonomy" id="2053287"/>
    <lineage>
        <taxon>Bacteria</taxon>
        <taxon>Pseudomonadati</taxon>
        <taxon>Pseudomonadota</taxon>
        <taxon>Gammaproteobacteria</taxon>
        <taxon>Moraxellales</taxon>
        <taxon>Moraxellaceae</taxon>
        <taxon>Acinetobacter</taxon>
    </lineage>
</organism>
<dbReference type="EMBL" id="PGOZ01000003">
    <property type="protein sequence ID" value="PJI33218.1"/>
    <property type="molecule type" value="Genomic_DNA"/>
</dbReference>
<dbReference type="Proteomes" id="UP000243446">
    <property type="component" value="Unassembled WGS sequence"/>
</dbReference>
<gene>
    <name evidence="2" type="ORF">CU320_04460</name>
    <name evidence="3" type="ORF">CWI32_04275</name>
    <name evidence="1" type="ORF">F906_02063</name>
</gene>
<accession>A0A2H9YW21</accession>
<reference evidence="1 4" key="1">
    <citation type="submission" date="2013-02" db="EMBL/GenBank/DDBJ databases">
        <title>The Genome Sequence of Acinetobacter sp. NIPH 713.</title>
        <authorList>
            <consortium name="The Broad Institute Genome Sequencing Platform"/>
            <consortium name="The Broad Institute Genome Sequencing Center for Infectious Disease"/>
            <person name="Cerqueira G."/>
            <person name="Feldgarden M."/>
            <person name="Courvalin P."/>
            <person name="Perichon B."/>
            <person name="Grillot-Courvalin C."/>
            <person name="Clermont D."/>
            <person name="Rocha E."/>
            <person name="Yoon E.-J."/>
            <person name="Nemec A."/>
            <person name="Walker B."/>
            <person name="Young S.K."/>
            <person name="Zeng Q."/>
            <person name="Gargeya S."/>
            <person name="Fitzgerald M."/>
            <person name="Haas B."/>
            <person name="Abouelleil A."/>
            <person name="Alvarado L."/>
            <person name="Arachchi H.M."/>
            <person name="Berlin A.M."/>
            <person name="Chapman S.B."/>
            <person name="Dewar J."/>
            <person name="Goldberg J."/>
            <person name="Griggs A."/>
            <person name="Gujja S."/>
            <person name="Hansen M."/>
            <person name="Howarth C."/>
            <person name="Imamovic A."/>
            <person name="Larimer J."/>
            <person name="McCowan C."/>
            <person name="Murphy C."/>
            <person name="Neiman D."/>
            <person name="Pearson M."/>
            <person name="Priest M."/>
            <person name="Roberts A."/>
            <person name="Saif S."/>
            <person name="Shea T."/>
            <person name="Sisk P."/>
            <person name="Sykes S."/>
            <person name="Wortman J."/>
            <person name="Nusbaum C."/>
            <person name="Birren B."/>
        </authorList>
    </citation>
    <scope>NUCLEOTIDE SEQUENCE [LARGE SCALE GENOMIC DNA]</scope>
    <source>
        <strain evidence="1 4">NIPH 713</strain>
    </source>
</reference>
<sequence>MDLFYILLNQHEFSAQYCIYAELPWTLQSRAIMIEAYPSPSPTLNIDATEYQFFMNLALLRQLLQIYSSQNLCLAETCQRMIEFALSEYPSSPR</sequence>
<reference evidence="2 5" key="4">
    <citation type="submission" date="2017-12" db="EMBL/GenBank/DDBJ databases">
        <title>Revising the taxonomy of the Acinetobacter lwoffii group: the description of Acinetobacter pseudolwoffii sp. nov. and emended description of Acinetobacter lwoffii.</title>
        <authorList>
            <person name="Nemec A."/>
        </authorList>
    </citation>
    <scope>NUCLEOTIDE SEQUENCE [LARGE SCALE GENOMIC DNA]</scope>
    <source>
        <strain evidence="2 5">ANC 5347</strain>
    </source>
</reference>
<dbReference type="GeneID" id="97177486"/>
<dbReference type="EMBL" id="APRJ01000011">
    <property type="protein sequence ID" value="ENW86990.1"/>
    <property type="molecule type" value="Genomic_DNA"/>
</dbReference>
<dbReference type="RefSeq" id="WP_005095980.1">
    <property type="nucleotide sequence ID" value="NZ_CBDBYO010000011.1"/>
</dbReference>
<dbReference type="HOGENOM" id="CLU_157873_0_0_6"/>
<keyword evidence="4" id="KW-1185">Reference proteome</keyword>
<evidence type="ECO:0000313" key="2">
    <source>
        <dbReference type="EMBL" id="PJI33218.1"/>
    </source>
</evidence>